<sequence length="474" mass="51154">MAGPETSWGRSRDLADRRGVGMVAGSNRLRRRVGRSVFAVTLTATATLLPNHEAFDAVESQPDGARSVFATGPLGGWRLCAREGGSCNCVGTVALHSWLADWSMLRHVNGSIPCSVAFFGHDPRPHLPKLCSCLASLSWPESLVDGLNETISRSLLPRVEAGPAEATCSPEDDGKWTPCSVLSSRHDGSVVPDRILPRLPVEEQRDMALRKLDLCHRLAPDQALRILGVWPSNIQMGVVPIKASSAPLCAVVYSPLRGALWDGRAAIFCPTEPPKCLEGSCECADASLSRIDLRKRRNGDGKEPKWSVHRVGPACHRERLQKMKSPDKMPETQKFAAYSAAGPATLPDLSSFQPSGETPAKAIYADAPQAPEKLDALLRQALGEAFADAPRTALARAGMLHKHPEVIRMAVALAHSGLGVEIQQLRAEHVPAAQIGLRIEADGKQVPLDSGELRDFRRPPHSVEERISAPHGAL</sequence>
<dbReference type="EMBL" id="CAXAMN010028016">
    <property type="protein sequence ID" value="CAK9114433.1"/>
    <property type="molecule type" value="Genomic_DNA"/>
</dbReference>
<protein>
    <submittedName>
        <fullName evidence="2">Uncharacterized protein</fullName>
    </submittedName>
</protein>
<evidence type="ECO:0000313" key="3">
    <source>
        <dbReference type="Proteomes" id="UP001642484"/>
    </source>
</evidence>
<organism evidence="2 3">
    <name type="scientific">Durusdinium trenchii</name>
    <dbReference type="NCBI Taxonomy" id="1381693"/>
    <lineage>
        <taxon>Eukaryota</taxon>
        <taxon>Sar</taxon>
        <taxon>Alveolata</taxon>
        <taxon>Dinophyceae</taxon>
        <taxon>Suessiales</taxon>
        <taxon>Symbiodiniaceae</taxon>
        <taxon>Durusdinium</taxon>
    </lineage>
</organism>
<evidence type="ECO:0000313" key="2">
    <source>
        <dbReference type="EMBL" id="CAK9114433.1"/>
    </source>
</evidence>
<proteinExistence type="predicted"/>
<feature type="region of interest" description="Disordered" evidence="1">
    <location>
        <begin position="450"/>
        <end position="474"/>
    </location>
</feature>
<evidence type="ECO:0000256" key="1">
    <source>
        <dbReference type="SAM" id="MobiDB-lite"/>
    </source>
</evidence>
<reference evidence="2 3" key="1">
    <citation type="submission" date="2024-02" db="EMBL/GenBank/DDBJ databases">
        <authorList>
            <person name="Chen Y."/>
            <person name="Shah S."/>
            <person name="Dougan E. K."/>
            <person name="Thang M."/>
            <person name="Chan C."/>
        </authorList>
    </citation>
    <scope>NUCLEOTIDE SEQUENCE [LARGE SCALE GENOMIC DNA]</scope>
</reference>
<accession>A0ABP0SPV0</accession>
<dbReference type="Proteomes" id="UP001642484">
    <property type="component" value="Unassembled WGS sequence"/>
</dbReference>
<feature type="compositionally biased region" description="Basic and acidic residues" evidence="1">
    <location>
        <begin position="451"/>
        <end position="468"/>
    </location>
</feature>
<keyword evidence="3" id="KW-1185">Reference proteome</keyword>
<gene>
    <name evidence="2" type="ORF">CCMP2556_LOCUS52904</name>
</gene>
<comment type="caution">
    <text evidence="2">The sequence shown here is derived from an EMBL/GenBank/DDBJ whole genome shotgun (WGS) entry which is preliminary data.</text>
</comment>
<name>A0ABP0SPV0_9DINO</name>